<dbReference type="InParanoid" id="F4SDS1"/>
<dbReference type="AlphaFoldDB" id="F4SDS1"/>
<dbReference type="HOGENOM" id="CLU_011407_6_0_1"/>
<protein>
    <submittedName>
        <fullName evidence="1">Uncharacterized protein</fullName>
    </submittedName>
</protein>
<gene>
    <name evidence="1" type="ORF">MELLADRAFT_114510</name>
</gene>
<proteinExistence type="predicted"/>
<accession>F4SDS1</accession>
<dbReference type="PANTHER" id="PTHR33096:SF1">
    <property type="entry name" value="CXC1-LIKE CYSTEINE CLUSTER ASSOCIATED WITH KDZ TRANSPOSASES DOMAIN-CONTAINING PROTEIN"/>
    <property type="match status" value="1"/>
</dbReference>
<organism evidence="2">
    <name type="scientific">Melampsora larici-populina (strain 98AG31 / pathotype 3-4-7)</name>
    <name type="common">Poplar leaf rust fungus</name>
    <dbReference type="NCBI Taxonomy" id="747676"/>
    <lineage>
        <taxon>Eukaryota</taxon>
        <taxon>Fungi</taxon>
        <taxon>Dikarya</taxon>
        <taxon>Basidiomycota</taxon>
        <taxon>Pucciniomycotina</taxon>
        <taxon>Pucciniomycetes</taxon>
        <taxon>Pucciniales</taxon>
        <taxon>Melampsoraceae</taxon>
        <taxon>Melampsora</taxon>
    </lineage>
</organism>
<sequence>MYCLQLSTSDWLLRRLLKVSITIKEAQATLDHWCQKANPYEPGRKYTMAFFRKQWESERRANIENSKDIKIRQQIELGRLLCLEDLHYKVWLEDGTHEERAADWLERVQQLGIEIDAQRQKVGLPDCFTHLSKDAVDLLLKVWFAKTEVRRRFLALRAEQRPLDPENRVGGSSHLDILPDAIQPFLEHNIISSASLHAKVSIVKGVLHNELTRVARLSFRWNSKIKEVFLKTEAQVGDMQLLAQWQLQLRKMEGLRSNGFGSTKAGDFEHLMPRVPVQHDIIPDGVREGGPEEPEDGDLSDINEEEWAQGIDEGMMQNIIHAVGNKEPS</sequence>
<dbReference type="Proteomes" id="UP000001072">
    <property type="component" value="Unassembled WGS sequence"/>
</dbReference>
<keyword evidence="2" id="KW-1185">Reference proteome</keyword>
<name>F4SDS1_MELLP</name>
<dbReference type="KEGG" id="mlr:MELLADRAFT_114510"/>
<evidence type="ECO:0000313" key="1">
    <source>
        <dbReference type="EMBL" id="EGF97207.1"/>
    </source>
</evidence>
<reference evidence="2" key="1">
    <citation type="journal article" date="2011" name="Proc. Natl. Acad. Sci. U.S.A.">
        <title>Obligate biotrophy features unraveled by the genomic analysis of rust fungi.</title>
        <authorList>
            <person name="Duplessis S."/>
            <person name="Cuomo C.A."/>
            <person name="Lin Y.-C."/>
            <person name="Aerts A."/>
            <person name="Tisserant E."/>
            <person name="Veneault-Fourrey C."/>
            <person name="Joly D.L."/>
            <person name="Hacquard S."/>
            <person name="Amselem J."/>
            <person name="Cantarel B.L."/>
            <person name="Chiu R."/>
            <person name="Coutinho P.M."/>
            <person name="Feau N."/>
            <person name="Field M."/>
            <person name="Frey P."/>
            <person name="Gelhaye E."/>
            <person name="Goldberg J."/>
            <person name="Grabherr M.G."/>
            <person name="Kodira C.D."/>
            <person name="Kohler A."/>
            <person name="Kuees U."/>
            <person name="Lindquist E.A."/>
            <person name="Lucas S.M."/>
            <person name="Mago R."/>
            <person name="Mauceli E."/>
            <person name="Morin E."/>
            <person name="Murat C."/>
            <person name="Pangilinan J.L."/>
            <person name="Park R."/>
            <person name="Pearson M."/>
            <person name="Quesneville H."/>
            <person name="Rouhier N."/>
            <person name="Sakthikumar S."/>
            <person name="Salamov A.A."/>
            <person name="Schmutz J."/>
            <person name="Selles B."/>
            <person name="Shapiro H."/>
            <person name="Tanguay P."/>
            <person name="Tuskan G.A."/>
            <person name="Henrissat B."/>
            <person name="Van de Peer Y."/>
            <person name="Rouze P."/>
            <person name="Ellis J.G."/>
            <person name="Dodds P.N."/>
            <person name="Schein J.E."/>
            <person name="Zhong S."/>
            <person name="Hamelin R.C."/>
            <person name="Grigoriev I.V."/>
            <person name="Szabo L.J."/>
            <person name="Martin F."/>
        </authorList>
    </citation>
    <scope>NUCLEOTIDE SEQUENCE [LARGE SCALE GENOMIC DNA]</scope>
    <source>
        <strain evidence="2">98AG31 / pathotype 3-4-7</strain>
    </source>
</reference>
<dbReference type="PANTHER" id="PTHR33096">
    <property type="entry name" value="CXC2 DOMAIN-CONTAINING PROTEIN"/>
    <property type="match status" value="1"/>
</dbReference>
<dbReference type="RefSeq" id="XP_007419526.1">
    <property type="nucleotide sequence ID" value="XM_007419464.1"/>
</dbReference>
<evidence type="ECO:0000313" key="2">
    <source>
        <dbReference type="Proteomes" id="UP000001072"/>
    </source>
</evidence>
<dbReference type="VEuPathDB" id="FungiDB:MELLADRAFT_114510"/>
<dbReference type="EMBL" id="GL883288">
    <property type="protein sequence ID" value="EGF97207.1"/>
    <property type="molecule type" value="Genomic_DNA"/>
</dbReference>
<dbReference type="GeneID" id="18925372"/>